<accession>A0A498K5C4</accession>
<proteinExistence type="predicted"/>
<protein>
    <submittedName>
        <fullName evidence="1">Uncharacterized protein</fullName>
    </submittedName>
</protein>
<gene>
    <name evidence="1" type="ORF">DVH24_001097</name>
</gene>
<sequence length="134" mass="15763">MALVPFGTWDGTGRDWTRRNGTSRSVPRLVRLKTVKRVVPWDKIWLIFRSTFSPGTTRSTSMEHKFITFYDKISPYLFQYLHHPFHHVPSRPVPSCSVQSRPVCIPNGTLRTPNFARNLEPIIYLIKFRAHYYN</sequence>
<evidence type="ECO:0000313" key="2">
    <source>
        <dbReference type="Proteomes" id="UP000290289"/>
    </source>
</evidence>
<organism evidence="1 2">
    <name type="scientific">Malus domestica</name>
    <name type="common">Apple</name>
    <name type="synonym">Pyrus malus</name>
    <dbReference type="NCBI Taxonomy" id="3750"/>
    <lineage>
        <taxon>Eukaryota</taxon>
        <taxon>Viridiplantae</taxon>
        <taxon>Streptophyta</taxon>
        <taxon>Embryophyta</taxon>
        <taxon>Tracheophyta</taxon>
        <taxon>Spermatophyta</taxon>
        <taxon>Magnoliopsida</taxon>
        <taxon>eudicotyledons</taxon>
        <taxon>Gunneridae</taxon>
        <taxon>Pentapetalae</taxon>
        <taxon>rosids</taxon>
        <taxon>fabids</taxon>
        <taxon>Rosales</taxon>
        <taxon>Rosaceae</taxon>
        <taxon>Amygdaloideae</taxon>
        <taxon>Maleae</taxon>
        <taxon>Malus</taxon>
    </lineage>
</organism>
<dbReference type="EMBL" id="RDQH01000330">
    <property type="protein sequence ID" value="RXI00863.1"/>
    <property type="molecule type" value="Genomic_DNA"/>
</dbReference>
<name>A0A498K5C4_MALDO</name>
<dbReference type="AlphaFoldDB" id="A0A498K5C4"/>
<keyword evidence="2" id="KW-1185">Reference proteome</keyword>
<evidence type="ECO:0000313" key="1">
    <source>
        <dbReference type="EMBL" id="RXI00863.1"/>
    </source>
</evidence>
<reference evidence="1 2" key="1">
    <citation type="submission" date="2018-10" db="EMBL/GenBank/DDBJ databases">
        <title>A high-quality apple genome assembly.</title>
        <authorList>
            <person name="Hu J."/>
        </authorList>
    </citation>
    <scope>NUCLEOTIDE SEQUENCE [LARGE SCALE GENOMIC DNA]</scope>
    <source>
        <strain evidence="2">cv. HFTH1</strain>
        <tissue evidence="1">Young leaf</tissue>
    </source>
</reference>
<dbReference type="Proteomes" id="UP000290289">
    <property type="component" value="Chromosome 4"/>
</dbReference>
<comment type="caution">
    <text evidence="1">The sequence shown here is derived from an EMBL/GenBank/DDBJ whole genome shotgun (WGS) entry which is preliminary data.</text>
</comment>